<dbReference type="InterPro" id="IPR002716">
    <property type="entry name" value="PIN_dom"/>
</dbReference>
<protein>
    <submittedName>
        <fullName evidence="2">Putative toxin-antitoxin system toxin component, PIN family</fullName>
    </submittedName>
</protein>
<dbReference type="PANTHER" id="PTHR34610:SF3">
    <property type="entry name" value="SSL7007 PROTEIN"/>
    <property type="match status" value="1"/>
</dbReference>
<sequence>MSKKPRIVIDPNLLASVLIGGRTRTHFYELLEVADQIDICYADELVAEVEALPRHSYFQQKGIDEAITHQFLTLFTSLSLKVFVTSKVKVGRDENDFYLLSLCRDARADYLLTGDPDLLILGGYGQTKILRFPEILELLPDILKTE</sequence>
<proteinExistence type="predicted"/>
<dbReference type="InterPro" id="IPR002850">
    <property type="entry name" value="PIN_toxin-like"/>
</dbReference>
<accession>A0A7K1SIE7</accession>
<evidence type="ECO:0000313" key="3">
    <source>
        <dbReference type="Proteomes" id="UP000436006"/>
    </source>
</evidence>
<reference evidence="2 3" key="1">
    <citation type="submission" date="2019-12" db="EMBL/GenBank/DDBJ databases">
        <title>Spirosoma sp. HMF4905 genome sequencing and assembly.</title>
        <authorList>
            <person name="Kang H."/>
            <person name="Cha I."/>
            <person name="Kim H."/>
            <person name="Joh K."/>
        </authorList>
    </citation>
    <scope>NUCLEOTIDE SEQUENCE [LARGE SCALE GENOMIC DNA]</scope>
    <source>
        <strain evidence="2 3">HMF4905</strain>
    </source>
</reference>
<organism evidence="2 3">
    <name type="scientific">Spirosoma arboris</name>
    <dbReference type="NCBI Taxonomy" id="2682092"/>
    <lineage>
        <taxon>Bacteria</taxon>
        <taxon>Pseudomonadati</taxon>
        <taxon>Bacteroidota</taxon>
        <taxon>Cytophagia</taxon>
        <taxon>Cytophagales</taxon>
        <taxon>Cytophagaceae</taxon>
        <taxon>Spirosoma</taxon>
    </lineage>
</organism>
<dbReference type="Pfam" id="PF13470">
    <property type="entry name" value="PIN_3"/>
    <property type="match status" value="1"/>
</dbReference>
<dbReference type="NCBIfam" id="TIGR00305">
    <property type="entry name" value="putative toxin-antitoxin system toxin component, PIN family"/>
    <property type="match status" value="1"/>
</dbReference>
<name>A0A7K1SIE7_9BACT</name>
<dbReference type="RefSeq" id="WP_157588256.1">
    <property type="nucleotide sequence ID" value="NZ_WPIN01000011.1"/>
</dbReference>
<evidence type="ECO:0000313" key="2">
    <source>
        <dbReference type="EMBL" id="MVM33545.1"/>
    </source>
</evidence>
<comment type="caution">
    <text evidence="2">The sequence shown here is derived from an EMBL/GenBank/DDBJ whole genome shotgun (WGS) entry which is preliminary data.</text>
</comment>
<evidence type="ECO:0000259" key="1">
    <source>
        <dbReference type="Pfam" id="PF13470"/>
    </source>
</evidence>
<dbReference type="SUPFAM" id="SSF88723">
    <property type="entry name" value="PIN domain-like"/>
    <property type="match status" value="1"/>
</dbReference>
<feature type="domain" description="PIN" evidence="1">
    <location>
        <begin position="6"/>
        <end position="115"/>
    </location>
</feature>
<dbReference type="AlphaFoldDB" id="A0A7K1SIE7"/>
<dbReference type="InterPro" id="IPR029060">
    <property type="entry name" value="PIN-like_dom_sf"/>
</dbReference>
<dbReference type="PANTHER" id="PTHR34610">
    <property type="entry name" value="SSL7007 PROTEIN"/>
    <property type="match status" value="1"/>
</dbReference>
<dbReference type="Proteomes" id="UP000436006">
    <property type="component" value="Unassembled WGS sequence"/>
</dbReference>
<gene>
    <name evidence="2" type="ORF">GO755_26140</name>
</gene>
<dbReference type="EMBL" id="WPIN01000011">
    <property type="protein sequence ID" value="MVM33545.1"/>
    <property type="molecule type" value="Genomic_DNA"/>
</dbReference>
<keyword evidence="3" id="KW-1185">Reference proteome</keyword>